<protein>
    <submittedName>
        <fullName evidence="1">Uncharacterized protein</fullName>
    </submittedName>
</protein>
<reference evidence="1" key="2">
    <citation type="journal article" date="2015" name="Fish Shellfish Immunol.">
        <title>Early steps in the European eel (Anguilla anguilla)-Vibrio vulnificus interaction in the gills: Role of the RtxA13 toxin.</title>
        <authorList>
            <person name="Callol A."/>
            <person name="Pajuelo D."/>
            <person name="Ebbesson L."/>
            <person name="Teles M."/>
            <person name="MacKenzie S."/>
            <person name="Amaro C."/>
        </authorList>
    </citation>
    <scope>NUCLEOTIDE SEQUENCE</scope>
</reference>
<name>A0A0E9P865_ANGAN</name>
<dbReference type="EMBL" id="GBXM01108504">
    <property type="protein sequence ID" value="JAH00073.1"/>
    <property type="molecule type" value="Transcribed_RNA"/>
</dbReference>
<proteinExistence type="predicted"/>
<sequence length="34" mass="4327">MMIYEQQIYRVYTYKEFLCESNIELFLIIGILWY</sequence>
<dbReference type="AlphaFoldDB" id="A0A0E9P865"/>
<accession>A0A0E9P865</accession>
<reference evidence="1" key="1">
    <citation type="submission" date="2014-11" db="EMBL/GenBank/DDBJ databases">
        <authorList>
            <person name="Amaro Gonzalez C."/>
        </authorList>
    </citation>
    <scope>NUCLEOTIDE SEQUENCE</scope>
</reference>
<organism evidence="1">
    <name type="scientific">Anguilla anguilla</name>
    <name type="common">European freshwater eel</name>
    <name type="synonym">Muraena anguilla</name>
    <dbReference type="NCBI Taxonomy" id="7936"/>
    <lineage>
        <taxon>Eukaryota</taxon>
        <taxon>Metazoa</taxon>
        <taxon>Chordata</taxon>
        <taxon>Craniata</taxon>
        <taxon>Vertebrata</taxon>
        <taxon>Euteleostomi</taxon>
        <taxon>Actinopterygii</taxon>
        <taxon>Neopterygii</taxon>
        <taxon>Teleostei</taxon>
        <taxon>Anguilliformes</taxon>
        <taxon>Anguillidae</taxon>
        <taxon>Anguilla</taxon>
    </lineage>
</organism>
<evidence type="ECO:0000313" key="1">
    <source>
        <dbReference type="EMBL" id="JAH00073.1"/>
    </source>
</evidence>